<sequence>MKTEVGFAQFLSLESFKDACNGYLFDDSCVFGAEISVFERTGNWEQVSIVKNPVSNNKLITLKFENLSKAHVDRHYSSAVTLADANCHKAFFQFSCAASWGYAKVVTLEDLHDASKGYIKNDSSIVQVEFTVIRIRRTTREFPPSHYLFKVESFSLLAKSGVEKYESDAFEAAGHKWRLALYPNGDTKSNGSGFISLYLVIDETEDLPLTWEVHVSFRLFVLDQIHDKYLTIEDADGTIKRFHWMKTEWGFAQFLSFEIFNDSSNGYLVGDGCIFGAEVFLMERNCKWECLSMIKEPEDNTIAFKLEGFSKLDRKYYESSVHTIGDSKWKLTVYPKGNVKFKGRALSVFLELVEAEKLPPKRKVYAEYKLRARQMTYSAMETMFHTSGSSSSSNEEIVRYKRDIPPAHYTFRIEGFSLLLKSKVEKIESAIFEAGGYKWKLKLFPQGIDDEKVKGDWLSLYFWLCDSSTTLPPKGTVYADFKLRVLDQRRDQHVQKSTTHWFTASSHFWGWKEFIRLGNLHERSKGFVMNDTLKVQVQVNVISVTKCSK</sequence>
<name>A0A1R3K0S1_9ROSI</name>
<comment type="caution">
    <text evidence="2">The sequence shown here is derived from an EMBL/GenBank/DDBJ whole genome shotgun (WGS) entry which is preliminary data.</text>
</comment>
<dbReference type="PROSITE" id="PS50144">
    <property type="entry name" value="MATH"/>
    <property type="match status" value="4"/>
</dbReference>
<evidence type="ECO:0000259" key="1">
    <source>
        <dbReference type="PROSITE" id="PS50144"/>
    </source>
</evidence>
<dbReference type="AlphaFoldDB" id="A0A1R3K0S1"/>
<dbReference type="SUPFAM" id="SSF49599">
    <property type="entry name" value="TRAF domain-like"/>
    <property type="match status" value="5"/>
</dbReference>
<dbReference type="Gene3D" id="2.60.210.10">
    <property type="entry name" value="Apoptosis, Tumor Necrosis Factor Receptor Associated Protein 2, Chain A"/>
    <property type="match status" value="5"/>
</dbReference>
<feature type="domain" description="MATH" evidence="1">
    <location>
        <begin position="1"/>
        <end position="35"/>
    </location>
</feature>
<feature type="domain" description="MATH" evidence="1">
    <location>
        <begin position="406"/>
        <end position="539"/>
    </location>
</feature>
<feature type="domain" description="MATH" evidence="1">
    <location>
        <begin position="144"/>
        <end position="279"/>
    </location>
</feature>
<feature type="domain" description="MATH" evidence="1">
    <location>
        <begin position="299"/>
        <end position="371"/>
    </location>
</feature>
<dbReference type="Proteomes" id="UP000187203">
    <property type="component" value="Unassembled WGS sequence"/>
</dbReference>
<dbReference type="STRING" id="93759.A0A1R3K0S1"/>
<evidence type="ECO:0000313" key="2">
    <source>
        <dbReference type="EMBL" id="OMP00705.1"/>
    </source>
</evidence>
<dbReference type="Pfam" id="PF22486">
    <property type="entry name" value="MATH_2"/>
    <property type="match status" value="3"/>
</dbReference>
<dbReference type="PANTHER" id="PTHR46162">
    <property type="entry name" value="TRAF-LIKE FAMILY PROTEIN"/>
    <property type="match status" value="1"/>
</dbReference>
<proteinExistence type="predicted"/>
<dbReference type="InterPro" id="IPR008974">
    <property type="entry name" value="TRAF-like"/>
</dbReference>
<gene>
    <name evidence="2" type="ORF">COLO4_12442</name>
</gene>
<organism evidence="2 3">
    <name type="scientific">Corchorus olitorius</name>
    <dbReference type="NCBI Taxonomy" id="93759"/>
    <lineage>
        <taxon>Eukaryota</taxon>
        <taxon>Viridiplantae</taxon>
        <taxon>Streptophyta</taxon>
        <taxon>Embryophyta</taxon>
        <taxon>Tracheophyta</taxon>
        <taxon>Spermatophyta</taxon>
        <taxon>Magnoliopsida</taxon>
        <taxon>eudicotyledons</taxon>
        <taxon>Gunneridae</taxon>
        <taxon>Pentapetalae</taxon>
        <taxon>rosids</taxon>
        <taxon>malvids</taxon>
        <taxon>Malvales</taxon>
        <taxon>Malvaceae</taxon>
        <taxon>Grewioideae</taxon>
        <taxon>Apeibeae</taxon>
        <taxon>Corchorus</taxon>
    </lineage>
</organism>
<dbReference type="CDD" id="cd00121">
    <property type="entry name" value="MATH"/>
    <property type="match status" value="3"/>
</dbReference>
<dbReference type="OrthoDB" id="192247at2759"/>
<evidence type="ECO:0000313" key="3">
    <source>
        <dbReference type="Proteomes" id="UP000187203"/>
    </source>
</evidence>
<dbReference type="SMART" id="SM00061">
    <property type="entry name" value="MATH"/>
    <property type="match status" value="2"/>
</dbReference>
<dbReference type="InterPro" id="IPR002083">
    <property type="entry name" value="MATH/TRAF_dom"/>
</dbReference>
<keyword evidence="3" id="KW-1185">Reference proteome</keyword>
<dbReference type="PANTHER" id="PTHR46162:SF14">
    <property type="entry name" value="FAMILY PROTEIN, PUTATIVE-RELATED"/>
    <property type="match status" value="1"/>
</dbReference>
<reference evidence="3" key="1">
    <citation type="submission" date="2013-09" db="EMBL/GenBank/DDBJ databases">
        <title>Corchorus olitorius genome sequencing.</title>
        <authorList>
            <person name="Alam M."/>
            <person name="Haque M.S."/>
            <person name="Islam M.S."/>
            <person name="Emdad E.M."/>
            <person name="Islam M.M."/>
            <person name="Ahmed B."/>
            <person name="Halim A."/>
            <person name="Hossen Q.M.M."/>
            <person name="Hossain M.Z."/>
            <person name="Ahmed R."/>
            <person name="Khan M.M."/>
            <person name="Islam R."/>
            <person name="Rashid M.M."/>
            <person name="Khan S.A."/>
            <person name="Rahman M.S."/>
            <person name="Alam M."/>
            <person name="Yahiya A.S."/>
            <person name="Khan M.S."/>
            <person name="Azam M.S."/>
            <person name="Haque T."/>
            <person name="Lashkar M.Z.H."/>
            <person name="Akhand A.I."/>
            <person name="Morshed G."/>
            <person name="Roy S."/>
            <person name="Uddin K.S."/>
            <person name="Rabeya T."/>
            <person name="Hossain A.S."/>
            <person name="Chowdhury A."/>
            <person name="Snigdha A.R."/>
            <person name="Mortoza M.S."/>
            <person name="Matin S.A."/>
            <person name="Hoque S.M.E."/>
            <person name="Islam M.K."/>
            <person name="Roy D.K."/>
            <person name="Haider R."/>
            <person name="Moosa M.M."/>
            <person name="Elias S.M."/>
            <person name="Hasan A.M."/>
            <person name="Jahan S."/>
            <person name="Shafiuddin M."/>
            <person name="Mahmood N."/>
            <person name="Shommy N.S."/>
        </authorList>
    </citation>
    <scope>NUCLEOTIDE SEQUENCE [LARGE SCALE GENOMIC DNA]</scope>
    <source>
        <strain evidence="3">cv. O-4</strain>
    </source>
</reference>
<accession>A0A1R3K0S1</accession>
<protein>
    <submittedName>
        <fullName evidence="2">TRAF-like family protein</fullName>
    </submittedName>
</protein>
<dbReference type="EMBL" id="AWUE01014922">
    <property type="protein sequence ID" value="OMP00705.1"/>
    <property type="molecule type" value="Genomic_DNA"/>
</dbReference>